<feature type="domain" description="Ubiquitin fusion degradation protein UFD1 N-terminal subdomain 1" evidence="3">
    <location>
        <begin position="89"/>
        <end position="184"/>
    </location>
</feature>
<gene>
    <name evidence="7" type="primary">LOC104588031</name>
</gene>
<feature type="domain" description="TRAFD1/XAF1 zinc finger" evidence="4">
    <location>
        <begin position="533"/>
        <end position="562"/>
    </location>
</feature>
<dbReference type="STRING" id="4432.A0A1U7YXB8"/>
<dbReference type="RefSeq" id="XP_010244126.1">
    <property type="nucleotide sequence ID" value="XM_010245824.2"/>
</dbReference>
<dbReference type="KEGG" id="nnu:104588031"/>
<dbReference type="OrthoDB" id="422728at2759"/>
<dbReference type="Pfam" id="PF03152">
    <property type="entry name" value="UFD1_N1"/>
    <property type="match status" value="1"/>
</dbReference>
<evidence type="ECO:0000259" key="4">
    <source>
        <dbReference type="Pfam" id="PF21366"/>
    </source>
</evidence>
<evidence type="ECO:0000259" key="3">
    <source>
        <dbReference type="Pfam" id="PF03152"/>
    </source>
</evidence>
<evidence type="ECO:0000313" key="7">
    <source>
        <dbReference type="RefSeq" id="XP_010244126.1"/>
    </source>
</evidence>
<dbReference type="Pfam" id="PF23580">
    <property type="entry name" value="Znf_XAF1_N"/>
    <property type="match status" value="1"/>
</dbReference>
<dbReference type="GO" id="GO:0006511">
    <property type="term" value="P:ubiquitin-dependent protein catabolic process"/>
    <property type="evidence" value="ECO:0007669"/>
    <property type="project" value="InterPro"/>
</dbReference>
<accession>A0A1U7YXB8</accession>
<organism evidence="6 7">
    <name type="scientific">Nelumbo nucifera</name>
    <name type="common">Sacred lotus</name>
    <dbReference type="NCBI Taxonomy" id="4432"/>
    <lineage>
        <taxon>Eukaryota</taxon>
        <taxon>Viridiplantae</taxon>
        <taxon>Streptophyta</taxon>
        <taxon>Embryophyta</taxon>
        <taxon>Tracheophyta</taxon>
        <taxon>Spermatophyta</taxon>
        <taxon>Magnoliopsida</taxon>
        <taxon>Proteales</taxon>
        <taxon>Nelumbonaceae</taxon>
        <taxon>Nelumbo</taxon>
    </lineage>
</organism>
<dbReference type="InterPro" id="IPR049439">
    <property type="entry name" value="TRAFD1-XIAF1_Znf"/>
</dbReference>
<dbReference type="AlphaFoldDB" id="A0A1U7YXB8"/>
<evidence type="ECO:0000256" key="2">
    <source>
        <dbReference type="ARBA" id="ARBA00022786"/>
    </source>
</evidence>
<dbReference type="InterPro" id="IPR055417">
    <property type="entry name" value="UFD1_N1"/>
</dbReference>
<dbReference type="FunCoup" id="A0A1U7YXB8">
    <property type="interactions" value="28"/>
</dbReference>
<dbReference type="InterPro" id="IPR055418">
    <property type="entry name" value="UFD1_N2"/>
</dbReference>
<evidence type="ECO:0000313" key="6">
    <source>
        <dbReference type="Proteomes" id="UP000189703"/>
    </source>
</evidence>
<dbReference type="Gene3D" id="3.30.40.10">
    <property type="entry name" value="Zinc/RING finger domain, C3HC4 (zinc finger)"/>
    <property type="match status" value="1"/>
</dbReference>
<dbReference type="eggNOG" id="KOG1816">
    <property type="taxonomic scope" value="Eukaryota"/>
</dbReference>
<dbReference type="Gene3D" id="2.40.40.50">
    <property type="entry name" value="Ubiquitin fusion degradation protein UFD1, N-terminal domain"/>
    <property type="match status" value="1"/>
</dbReference>
<dbReference type="OMA" id="LIFPTRH"/>
<dbReference type="InterPro" id="IPR004854">
    <property type="entry name" value="Ufd1-like"/>
</dbReference>
<dbReference type="PANTHER" id="PTHR12555:SF27">
    <property type="entry name" value="UBIQUITIN FUSION DEGRADATION UFD1 FAMILY PROTEIN"/>
    <property type="match status" value="1"/>
</dbReference>
<dbReference type="eggNOG" id="KOG0701">
    <property type="taxonomic scope" value="Eukaryota"/>
</dbReference>
<dbReference type="GeneID" id="104588031"/>
<dbReference type="PANTHER" id="PTHR12555">
    <property type="entry name" value="UBIQUITIN FUSION DEGRADATON PROTEIN 1"/>
    <property type="match status" value="1"/>
</dbReference>
<keyword evidence="6" id="KW-1185">Reference proteome</keyword>
<dbReference type="Gene3D" id="3.10.330.10">
    <property type="match status" value="1"/>
</dbReference>
<dbReference type="GO" id="GO:0036503">
    <property type="term" value="P:ERAD pathway"/>
    <property type="evidence" value="ECO:0000318"/>
    <property type="project" value="GO_Central"/>
</dbReference>
<reference evidence="7" key="1">
    <citation type="submission" date="2025-08" db="UniProtKB">
        <authorList>
            <consortium name="RefSeq"/>
        </authorList>
    </citation>
    <scope>IDENTIFICATION</scope>
</reference>
<dbReference type="Gene3D" id="2.60.120.380">
    <property type="match status" value="1"/>
</dbReference>
<dbReference type="CDD" id="cd22249">
    <property type="entry name" value="UDM1_RNF168_RNF169-like"/>
    <property type="match status" value="1"/>
</dbReference>
<dbReference type="GO" id="GO:0031593">
    <property type="term" value="F:polyubiquitin modification-dependent protein binding"/>
    <property type="evidence" value="ECO:0000318"/>
    <property type="project" value="GO_Central"/>
</dbReference>
<evidence type="ECO:0000256" key="1">
    <source>
        <dbReference type="ARBA" id="ARBA00006043"/>
    </source>
</evidence>
<dbReference type="InterPro" id="IPR042299">
    <property type="entry name" value="Ufd1-like_Nn"/>
</dbReference>
<dbReference type="InterPro" id="IPR013083">
    <property type="entry name" value="Znf_RING/FYVE/PHD"/>
</dbReference>
<dbReference type="Proteomes" id="UP000189703">
    <property type="component" value="Unplaced"/>
</dbReference>
<dbReference type="GO" id="GO:0034098">
    <property type="term" value="C:VCP-NPL4-UFD1 AAA ATPase complex"/>
    <property type="evidence" value="ECO:0000318"/>
    <property type="project" value="GO_Central"/>
</dbReference>
<protein>
    <submittedName>
        <fullName evidence="7">Uncharacterized protein LOC104588031</fullName>
    </submittedName>
</protein>
<feature type="domain" description="Ubiquitin fusion degradation protein UFD1 N-terminal subdomain 2" evidence="5">
    <location>
        <begin position="185"/>
        <end position="260"/>
    </location>
</feature>
<name>A0A1U7YXB8_NELNU</name>
<dbReference type="Pfam" id="PF21366">
    <property type="entry name" value="TRAFD1-XIAF1_ZnF"/>
    <property type="match status" value="1"/>
</dbReference>
<keyword evidence="2" id="KW-0833">Ubl conjugation pathway</keyword>
<sequence>MDFELRGAREKLEREQKEGKERARLRLQKERKAKQEAIRQREAIEAAQRIRRLDAAEAQLKANQQMEESMLAGKGVILFRILEAVPYQGYGDKIKLPPSCFTELSDQGALDKGPMYFQLSKVQQDGSPTTESTEQQNHGTTHSGVLEFTTNEGFVELPPHVWNNLFSSEPPSTPLIEVRYVRLPKGTYAKLQPDGMGFLDMPNHKAVLETSLRQHATLSQGDVVTVNHGELSYKLRVLELKPSSSVSVLETDIEVDIVGPDLASGRADQHVLVPLTLGKAESGIVKEGKYNYYKFTVDTDVSEKIASGFANIEVRIEAETSSGDTDLYVSKHPVIFPNQHQHEWSSHDVGSKVLFLGSKDENLGAGTYSIGVFGFKGTTKYQIVVGIEDNNSLKVGEQAAASSSKLDSDSLACRNCKHYIPSRSIALHEAYCFRHNVICQHAGCGIVLRKEEAENHMHCERCGRTFQKAEMEKHMKVFHEPLHCPCGVILEKEEMVHHQSTVCPLRLITCQFCGDMVQAGTSATDIRDRLRGLSEHESVCGSRTALCDSCGRSVMLKEMDIHRIAVHQKN</sequence>
<dbReference type="Pfam" id="PF24842">
    <property type="entry name" value="UFD1_N2"/>
    <property type="match status" value="1"/>
</dbReference>
<comment type="similarity">
    <text evidence="1">Belongs to the UFD1 family.</text>
</comment>
<proteinExistence type="inferred from homology"/>
<evidence type="ECO:0000259" key="5">
    <source>
        <dbReference type="Pfam" id="PF24842"/>
    </source>
</evidence>